<protein>
    <recommendedName>
        <fullName evidence="2">DUF7598 domain-containing protein</fullName>
    </recommendedName>
</protein>
<dbReference type="GeneID" id="18877550"/>
<feature type="transmembrane region" description="Helical" evidence="1">
    <location>
        <begin position="114"/>
        <end position="139"/>
    </location>
</feature>
<feature type="transmembrane region" description="Helical" evidence="1">
    <location>
        <begin position="145"/>
        <end position="168"/>
    </location>
</feature>
<dbReference type="OrthoDB" id="5327148at2759"/>
<keyword evidence="1" id="KW-0472">Membrane</keyword>
<dbReference type="HOGENOM" id="CLU_085798_0_0_1"/>
<evidence type="ECO:0000256" key="1">
    <source>
        <dbReference type="SAM" id="Phobius"/>
    </source>
</evidence>
<dbReference type="Proteomes" id="UP000054196">
    <property type="component" value="Unassembled WGS sequence"/>
</dbReference>
<evidence type="ECO:0000259" key="2">
    <source>
        <dbReference type="Pfam" id="PF24535"/>
    </source>
</evidence>
<evidence type="ECO:0000313" key="4">
    <source>
        <dbReference type="Proteomes" id="UP000054196"/>
    </source>
</evidence>
<dbReference type="AlphaFoldDB" id="R7S5M4"/>
<proteinExistence type="predicted"/>
<dbReference type="EMBL" id="JH687551">
    <property type="protein sequence ID" value="EIN05307.1"/>
    <property type="molecule type" value="Genomic_DNA"/>
</dbReference>
<keyword evidence="1" id="KW-0812">Transmembrane</keyword>
<dbReference type="OMA" id="GMGFGRQ"/>
<dbReference type="eggNOG" id="ENOG502S7JD">
    <property type="taxonomic scope" value="Eukaryota"/>
</dbReference>
<dbReference type="Pfam" id="PF24535">
    <property type="entry name" value="DUF7598"/>
    <property type="match status" value="1"/>
</dbReference>
<sequence>MLPLRAYTFIGLNAIRALSIIALILMFSSSIVTLVHDVQGVNRFIEAGKHLSSSSNSTTSDDTMLDCDYIEGTTVPHQPAGAFWAVLNRLLIIFQIVILILSELGWPAKFFDTFFPVLGADFGLGPLGLFECLLGAAVLSHHVDTFALVSAFFLFSVGCLNIFIGLVFRGSARPRRSIFAWRERAKDVLPTNVGVGPIRADLSSPPPFVSKVWDGVSEKIAEHSTGESGKSGYGFGRQGEKAAGLKGFLLTKPAESLPRYAPKPSGSF</sequence>
<gene>
    <name evidence="3" type="ORF">PUNSTDRAFT_122547</name>
</gene>
<keyword evidence="4" id="KW-1185">Reference proteome</keyword>
<name>R7S5M4_PUNST</name>
<dbReference type="KEGG" id="psq:PUNSTDRAFT_122547"/>
<keyword evidence="1" id="KW-1133">Transmembrane helix</keyword>
<dbReference type="InterPro" id="IPR056019">
    <property type="entry name" value="DUF7598"/>
</dbReference>
<feature type="transmembrane region" description="Helical" evidence="1">
    <location>
        <begin position="82"/>
        <end position="102"/>
    </location>
</feature>
<dbReference type="RefSeq" id="XP_007387710.1">
    <property type="nucleotide sequence ID" value="XM_007387648.1"/>
</dbReference>
<evidence type="ECO:0000313" key="3">
    <source>
        <dbReference type="EMBL" id="EIN05307.1"/>
    </source>
</evidence>
<reference evidence="4" key="1">
    <citation type="journal article" date="2012" name="Science">
        <title>The Paleozoic origin of enzymatic lignin decomposition reconstructed from 31 fungal genomes.</title>
        <authorList>
            <person name="Floudas D."/>
            <person name="Binder M."/>
            <person name="Riley R."/>
            <person name="Barry K."/>
            <person name="Blanchette R.A."/>
            <person name="Henrissat B."/>
            <person name="Martinez A.T."/>
            <person name="Otillar R."/>
            <person name="Spatafora J.W."/>
            <person name="Yadav J.S."/>
            <person name="Aerts A."/>
            <person name="Benoit I."/>
            <person name="Boyd A."/>
            <person name="Carlson A."/>
            <person name="Copeland A."/>
            <person name="Coutinho P.M."/>
            <person name="de Vries R.P."/>
            <person name="Ferreira P."/>
            <person name="Findley K."/>
            <person name="Foster B."/>
            <person name="Gaskell J."/>
            <person name="Glotzer D."/>
            <person name="Gorecki P."/>
            <person name="Heitman J."/>
            <person name="Hesse C."/>
            <person name="Hori C."/>
            <person name="Igarashi K."/>
            <person name="Jurgens J.A."/>
            <person name="Kallen N."/>
            <person name="Kersten P."/>
            <person name="Kohler A."/>
            <person name="Kuees U."/>
            <person name="Kumar T.K.A."/>
            <person name="Kuo A."/>
            <person name="LaButti K."/>
            <person name="Larrondo L.F."/>
            <person name="Lindquist E."/>
            <person name="Ling A."/>
            <person name="Lombard V."/>
            <person name="Lucas S."/>
            <person name="Lundell T."/>
            <person name="Martin R."/>
            <person name="McLaughlin D.J."/>
            <person name="Morgenstern I."/>
            <person name="Morin E."/>
            <person name="Murat C."/>
            <person name="Nagy L.G."/>
            <person name="Nolan M."/>
            <person name="Ohm R.A."/>
            <person name="Patyshakuliyeva A."/>
            <person name="Rokas A."/>
            <person name="Ruiz-Duenas F.J."/>
            <person name="Sabat G."/>
            <person name="Salamov A."/>
            <person name="Samejima M."/>
            <person name="Schmutz J."/>
            <person name="Slot J.C."/>
            <person name="St John F."/>
            <person name="Stenlid J."/>
            <person name="Sun H."/>
            <person name="Sun S."/>
            <person name="Syed K."/>
            <person name="Tsang A."/>
            <person name="Wiebenga A."/>
            <person name="Young D."/>
            <person name="Pisabarro A."/>
            <person name="Eastwood D.C."/>
            <person name="Martin F."/>
            <person name="Cullen D."/>
            <person name="Grigoriev I.V."/>
            <person name="Hibbett D.S."/>
        </authorList>
    </citation>
    <scope>NUCLEOTIDE SEQUENCE [LARGE SCALE GENOMIC DNA]</scope>
    <source>
        <strain evidence="4">HHB-11173 SS5</strain>
    </source>
</reference>
<organism evidence="3 4">
    <name type="scientific">Punctularia strigosozonata (strain HHB-11173)</name>
    <name type="common">White-rot fungus</name>
    <dbReference type="NCBI Taxonomy" id="741275"/>
    <lineage>
        <taxon>Eukaryota</taxon>
        <taxon>Fungi</taxon>
        <taxon>Dikarya</taxon>
        <taxon>Basidiomycota</taxon>
        <taxon>Agaricomycotina</taxon>
        <taxon>Agaricomycetes</taxon>
        <taxon>Corticiales</taxon>
        <taxon>Punctulariaceae</taxon>
        <taxon>Punctularia</taxon>
    </lineage>
</organism>
<feature type="domain" description="DUF7598" evidence="2">
    <location>
        <begin position="83"/>
        <end position="167"/>
    </location>
</feature>
<feature type="transmembrane region" description="Helical" evidence="1">
    <location>
        <begin position="7"/>
        <end position="27"/>
    </location>
</feature>
<accession>R7S5M4</accession>